<keyword evidence="5" id="KW-0449">Lipoprotein</keyword>
<dbReference type="PROSITE" id="PS51257">
    <property type="entry name" value="PROKAR_LIPOPROTEIN"/>
    <property type="match status" value="1"/>
</dbReference>
<evidence type="ECO:0000256" key="4">
    <source>
        <dbReference type="ARBA" id="ARBA00023139"/>
    </source>
</evidence>
<evidence type="ECO:0000256" key="2">
    <source>
        <dbReference type="ARBA" id="ARBA00022729"/>
    </source>
</evidence>
<sequence length="191" mass="21229">MKKLINLCIFAFVLFLSGCATSSTPSLYTQSSVPIFVTTQDTNTTIFINFKNSSGAINTLENSVKAKFINRGYILANDMNTASIVILGDLMSLQRLEVKDPNVFLNLGYGFGSFGSGYGIGVGTIFGADDFYDHRTNSYIYKANVSVMIRTKEREQSTILSIQSGRNTYSPSYIMPFIEDKIATQILNFFY</sequence>
<keyword evidence="8" id="KW-1185">Reference proteome</keyword>
<evidence type="ECO:0000256" key="5">
    <source>
        <dbReference type="ARBA" id="ARBA00023288"/>
    </source>
</evidence>
<evidence type="ECO:0008006" key="9">
    <source>
        <dbReference type="Google" id="ProtNLM"/>
    </source>
</evidence>
<protein>
    <recommendedName>
        <fullName evidence="9">TraT complement resistance protein</fullName>
    </recommendedName>
</protein>
<keyword evidence="3" id="KW-0472">Membrane</keyword>
<keyword evidence="2 6" id="KW-0732">Signal</keyword>
<dbReference type="RefSeq" id="WP_212141541.1">
    <property type="nucleotide sequence ID" value="NZ_JAGSSW010000002.1"/>
</dbReference>
<evidence type="ECO:0000256" key="6">
    <source>
        <dbReference type="SAM" id="SignalP"/>
    </source>
</evidence>
<keyword evidence="4" id="KW-0564">Palmitate</keyword>
<feature type="chain" id="PRO_5046897989" description="TraT complement resistance protein" evidence="6">
    <location>
        <begin position="23"/>
        <end position="191"/>
    </location>
</feature>
<feature type="signal peptide" evidence="6">
    <location>
        <begin position="1"/>
        <end position="22"/>
    </location>
</feature>
<evidence type="ECO:0000256" key="3">
    <source>
        <dbReference type="ARBA" id="ARBA00023136"/>
    </source>
</evidence>
<dbReference type="EMBL" id="JAGSSW010000002">
    <property type="protein sequence ID" value="MBR8463342.1"/>
    <property type="molecule type" value="Genomic_DNA"/>
</dbReference>
<reference evidence="7 8" key="1">
    <citation type="submission" date="2021-04" db="EMBL/GenBank/DDBJ databases">
        <title>Molecular and phenotypic characterization and identification of bacterial isolates recovered from the Anatolian ground squirrels (Spermophilus xanthoprymnus) and which have the potential to form a new species in the Campylobacter genus.</title>
        <authorList>
            <person name="Aydin F."/>
            <person name="Abay S."/>
            <person name="Kayman T."/>
            <person name="Karakaya E."/>
            <person name="Mustak H.K."/>
            <person name="Mustak I.B."/>
            <person name="Bilgin N."/>
            <person name="Duzler A."/>
            <person name="Sahin O."/>
            <person name="Guran O."/>
            <person name="Saticioglu I.B."/>
        </authorList>
    </citation>
    <scope>NUCLEOTIDE SEQUENCE [LARGE SCALE GENOMIC DNA]</scope>
    <source>
        <strain evidence="8">faydin-G24</strain>
    </source>
</reference>
<evidence type="ECO:0000256" key="1">
    <source>
        <dbReference type="ARBA" id="ARBA00004459"/>
    </source>
</evidence>
<comment type="subcellular location">
    <subcellularLocation>
        <location evidence="1">Cell outer membrane</location>
        <topology evidence="1">Lipid-anchor</topology>
    </subcellularLocation>
</comment>
<accession>A0ABS5HII5</accession>
<organism evidence="7 8">
    <name type="scientific">Campylobacter anatolicus</name>
    <dbReference type="NCBI Taxonomy" id="2829105"/>
    <lineage>
        <taxon>Bacteria</taxon>
        <taxon>Pseudomonadati</taxon>
        <taxon>Campylobacterota</taxon>
        <taxon>Epsilonproteobacteria</taxon>
        <taxon>Campylobacterales</taxon>
        <taxon>Campylobacteraceae</taxon>
        <taxon>Campylobacter</taxon>
    </lineage>
</organism>
<dbReference type="Pfam" id="PF05818">
    <property type="entry name" value="TraT"/>
    <property type="match status" value="1"/>
</dbReference>
<comment type="caution">
    <text evidence="7">The sequence shown here is derived from an EMBL/GenBank/DDBJ whole genome shotgun (WGS) entry which is preliminary data.</text>
</comment>
<proteinExistence type="predicted"/>
<dbReference type="InterPro" id="IPR008874">
    <property type="entry name" value="TraT_complement-R"/>
</dbReference>
<name>A0ABS5HII5_9BACT</name>
<gene>
    <name evidence="7" type="ORF">KDD93_01990</name>
</gene>
<dbReference type="Proteomes" id="UP000682951">
    <property type="component" value="Unassembled WGS sequence"/>
</dbReference>
<evidence type="ECO:0000313" key="8">
    <source>
        <dbReference type="Proteomes" id="UP000682951"/>
    </source>
</evidence>
<evidence type="ECO:0000313" key="7">
    <source>
        <dbReference type="EMBL" id="MBR8463342.1"/>
    </source>
</evidence>